<dbReference type="AlphaFoldDB" id="A0A3P7ZLG6"/>
<dbReference type="Proteomes" id="UP000268014">
    <property type="component" value="Unassembled WGS sequence"/>
</dbReference>
<name>A0A3P7ZLG6_HAEPC</name>
<gene>
    <name evidence="1" type="ORF">HPLM_LOCUS19724</name>
</gene>
<keyword evidence="2" id="KW-1185">Reference proteome</keyword>
<evidence type="ECO:0000313" key="2">
    <source>
        <dbReference type="Proteomes" id="UP000268014"/>
    </source>
</evidence>
<protein>
    <submittedName>
        <fullName evidence="1">Uncharacterized protein</fullName>
    </submittedName>
</protein>
<sequence length="58" mass="6426">MLLAIARIGAPYADSVSRNQLRKYSIVKIGVVDGSTIDESTKVVIVPPQLECSCYWDR</sequence>
<dbReference type="EMBL" id="UZAF01021541">
    <property type="protein sequence ID" value="VDO78943.1"/>
    <property type="molecule type" value="Genomic_DNA"/>
</dbReference>
<organism evidence="1 2">
    <name type="scientific">Haemonchus placei</name>
    <name type="common">Barber's pole worm</name>
    <dbReference type="NCBI Taxonomy" id="6290"/>
    <lineage>
        <taxon>Eukaryota</taxon>
        <taxon>Metazoa</taxon>
        <taxon>Ecdysozoa</taxon>
        <taxon>Nematoda</taxon>
        <taxon>Chromadorea</taxon>
        <taxon>Rhabditida</taxon>
        <taxon>Rhabditina</taxon>
        <taxon>Rhabditomorpha</taxon>
        <taxon>Strongyloidea</taxon>
        <taxon>Trichostrongylidae</taxon>
        <taxon>Haemonchus</taxon>
    </lineage>
</organism>
<reference evidence="1 2" key="1">
    <citation type="submission" date="2018-11" db="EMBL/GenBank/DDBJ databases">
        <authorList>
            <consortium name="Pathogen Informatics"/>
        </authorList>
    </citation>
    <scope>NUCLEOTIDE SEQUENCE [LARGE SCALE GENOMIC DNA]</scope>
    <source>
        <strain evidence="1 2">MHpl1</strain>
    </source>
</reference>
<proteinExistence type="predicted"/>
<evidence type="ECO:0000313" key="1">
    <source>
        <dbReference type="EMBL" id="VDO78943.1"/>
    </source>
</evidence>
<accession>A0A3P7ZLG6</accession>